<dbReference type="AlphaFoldDB" id="A0A380HQP0"/>
<dbReference type="PANTHER" id="PTHR43252:SF7">
    <property type="entry name" value="TRANSCRIPTIONAL REGULATOR YQJI"/>
    <property type="match status" value="1"/>
</dbReference>
<dbReference type="Gene3D" id="1.10.10.10">
    <property type="entry name" value="Winged helix-like DNA-binding domain superfamily/Winged helix DNA-binding domain"/>
    <property type="match status" value="1"/>
</dbReference>
<dbReference type="InterPro" id="IPR036388">
    <property type="entry name" value="WH-like_DNA-bd_sf"/>
</dbReference>
<gene>
    <name evidence="2" type="ORF">NCTC7688_02789</name>
</gene>
<dbReference type="PANTHER" id="PTHR43252">
    <property type="entry name" value="TRANSCRIPTIONAL REGULATOR YQJI"/>
    <property type="match status" value="1"/>
</dbReference>
<name>A0A380HQP0_STASA</name>
<dbReference type="OMA" id="ITEMYIG"/>
<reference evidence="2 3" key="1">
    <citation type="submission" date="2018-06" db="EMBL/GenBank/DDBJ databases">
        <authorList>
            <consortium name="Pathogen Informatics"/>
            <person name="Doyle S."/>
        </authorList>
    </citation>
    <scope>NUCLEOTIDE SEQUENCE [LARGE SCALE GENOMIC DNA]</scope>
    <source>
        <strain evidence="2 3">NCTC7688</strain>
    </source>
</reference>
<evidence type="ECO:0000259" key="1">
    <source>
        <dbReference type="Pfam" id="PF03551"/>
    </source>
</evidence>
<evidence type="ECO:0000313" key="3">
    <source>
        <dbReference type="Proteomes" id="UP000254707"/>
    </source>
</evidence>
<proteinExistence type="predicted"/>
<organism evidence="2 3">
    <name type="scientific">Staphylococcus saprophyticus</name>
    <dbReference type="NCBI Taxonomy" id="29385"/>
    <lineage>
        <taxon>Bacteria</taxon>
        <taxon>Bacillati</taxon>
        <taxon>Bacillota</taxon>
        <taxon>Bacilli</taxon>
        <taxon>Bacillales</taxon>
        <taxon>Staphylococcaceae</taxon>
        <taxon>Staphylococcus</taxon>
    </lineage>
</organism>
<feature type="domain" description="Transcription regulator PadR N-terminal" evidence="1">
    <location>
        <begin position="7"/>
        <end position="82"/>
    </location>
</feature>
<evidence type="ECO:0000313" key="2">
    <source>
        <dbReference type="EMBL" id="SUM84984.1"/>
    </source>
</evidence>
<accession>A0A380HQP0</accession>
<sequence length="179" mass="21189">MSVQIFILSKLMEQNTYPYQLKRQLSEPIPFDKMSGLTESKLYYHFDSLKKKGLIEVTQTIREENRPDKQIFAITDQGKDALPSMIYKLFKNANQITEMYIGIANLKYVDKKKIIYILEDKAKDIQDKLQQTSKYYNYIEVPKENQKLLDFMSNHFKTKAEHTIQSLEELINSIKEFDN</sequence>
<dbReference type="EMBL" id="UHED01000001">
    <property type="protein sequence ID" value="SUM84984.1"/>
    <property type="molecule type" value="Genomic_DNA"/>
</dbReference>
<dbReference type="InterPro" id="IPR005149">
    <property type="entry name" value="Tscrpt_reg_PadR_N"/>
</dbReference>
<protein>
    <submittedName>
        <fullName evidence="2">Transcriptional regulator PadR-like family</fullName>
    </submittedName>
</protein>
<dbReference type="GeneID" id="3617433"/>
<dbReference type="SUPFAM" id="SSF46785">
    <property type="entry name" value="Winged helix' DNA-binding domain"/>
    <property type="match status" value="1"/>
</dbReference>
<dbReference type="InterPro" id="IPR036390">
    <property type="entry name" value="WH_DNA-bd_sf"/>
</dbReference>
<dbReference type="RefSeq" id="WP_011304081.1">
    <property type="nucleotide sequence ID" value="NZ_CP022094.1"/>
</dbReference>
<dbReference type="Proteomes" id="UP000254707">
    <property type="component" value="Unassembled WGS sequence"/>
</dbReference>
<dbReference type="Pfam" id="PF03551">
    <property type="entry name" value="PadR"/>
    <property type="match status" value="1"/>
</dbReference>